<reference evidence="2" key="1">
    <citation type="journal article" date="2022" name="Front. Microbiol.">
        <title>Mirubactin C rescues the lethal effect of cell wall biosynthesis mutations in Bacillus subtilis.</title>
        <authorList>
            <person name="Kepplinger B."/>
            <person name="Wen X."/>
            <person name="Tyler A.R."/>
            <person name="Kim B.Y."/>
            <person name="Brown J."/>
            <person name="Banks P."/>
            <person name="Dashti Y."/>
            <person name="Mackenzie E.S."/>
            <person name="Wills C."/>
            <person name="Kawai Y."/>
            <person name="Waldron K.J."/>
            <person name="Allenby N.E.E."/>
            <person name="Wu L.J."/>
            <person name="Hall M.J."/>
            <person name="Errington J."/>
        </authorList>
    </citation>
    <scope>NUCLEOTIDE SEQUENCE</scope>
    <source>
        <strain evidence="2">MDA8-470</strain>
    </source>
</reference>
<evidence type="ECO:0000256" key="1">
    <source>
        <dbReference type="SAM" id="MobiDB-lite"/>
    </source>
</evidence>
<feature type="region of interest" description="Disordered" evidence="1">
    <location>
        <begin position="439"/>
        <end position="472"/>
    </location>
</feature>
<evidence type="ECO:0000313" key="2">
    <source>
        <dbReference type="EMBL" id="UZK58286.1"/>
    </source>
</evidence>
<accession>A0ABY6Q1L0</accession>
<protein>
    <submittedName>
        <fullName evidence="2">Replication-relaxation family protein</fullName>
    </submittedName>
</protein>
<keyword evidence="3" id="KW-1185">Reference proteome</keyword>
<proteinExistence type="predicted"/>
<sequence>MTTGKQKSKAAGSTNTSRADVLRVLGVLKVATTDQIQRIALPHLNHRHTEKPTAAKRKTARTATHTAALADLRTHRLTATGGSTSTGEALRHLTLKGLEAAATELQRPLSEMGATARGAGAGGATHPMAVNETVIALLRPKPDLAKLATDPPAVRSAAQAVVDAPDGVGSIGSYWTEVPLPVAGSWSTPGRGGAQADIVLTAPQDGVPLLFVEVDNCHETAEELADKLEKYARFFRRKVKDTEGKAQPMWRTRWTTPPGTRPEDSYPPLLLVFNPRGARNLERTIPRLAALTRHLWAGTKDYDEDFHHYDRKIPVITTTLDDLREHGPHGHVFRRFGRPTSQSLFDAIGNPRRDAAHARYWAQQRAREREAKERERQEAEQRAAEREAQRPACARCGTKFTDAGWKATQTADWGTPADSHPTLCDRCKRRALVAVQLAQTLHNRPERHDQEGQEQAGPERREPGRWFSRWRT</sequence>
<gene>
    <name evidence="2" type="ORF">NEH16_33155</name>
</gene>
<dbReference type="EMBL" id="CP098740">
    <property type="protein sequence ID" value="UZK58286.1"/>
    <property type="molecule type" value="Genomic_DNA"/>
</dbReference>
<name>A0ABY6Q1L0_9ACTN</name>
<dbReference type="Pfam" id="PF13814">
    <property type="entry name" value="Replic_Relax"/>
    <property type="match status" value="1"/>
</dbReference>
<organism evidence="2 3">
    <name type="scientific">Streptomyces drozdowiczii</name>
    <dbReference type="NCBI Taxonomy" id="202862"/>
    <lineage>
        <taxon>Bacteria</taxon>
        <taxon>Bacillati</taxon>
        <taxon>Actinomycetota</taxon>
        <taxon>Actinomycetes</taxon>
        <taxon>Kitasatosporales</taxon>
        <taxon>Streptomycetaceae</taxon>
        <taxon>Streptomyces</taxon>
    </lineage>
</organism>
<feature type="compositionally biased region" description="Basic and acidic residues" evidence="1">
    <location>
        <begin position="443"/>
        <end position="464"/>
    </location>
</feature>
<dbReference type="Proteomes" id="UP001164963">
    <property type="component" value="Chromosome"/>
</dbReference>
<dbReference type="RefSeq" id="WP_265546896.1">
    <property type="nucleotide sequence ID" value="NZ_CP098740.1"/>
</dbReference>
<dbReference type="InterPro" id="IPR025855">
    <property type="entry name" value="Replic_Relax"/>
</dbReference>
<feature type="compositionally biased region" description="Basic and acidic residues" evidence="1">
    <location>
        <begin position="365"/>
        <end position="389"/>
    </location>
</feature>
<feature type="region of interest" description="Disordered" evidence="1">
    <location>
        <begin position="356"/>
        <end position="391"/>
    </location>
</feature>
<evidence type="ECO:0000313" key="3">
    <source>
        <dbReference type="Proteomes" id="UP001164963"/>
    </source>
</evidence>